<evidence type="ECO:0000256" key="1">
    <source>
        <dbReference type="SAM" id="Phobius"/>
    </source>
</evidence>
<dbReference type="Proteomes" id="UP000594535">
    <property type="component" value="Chromosome"/>
</dbReference>
<name>A0A7S9SBU6_9BACT</name>
<sequence length="122" mass="14081">MCCFGTRIFLLMLITVLSFVFAKLWPVLPVVGYYLILANLLAILMFSLFFKRLLPSFVKVNAIHYFSLIGGFFGAFLTMLVFKKVAKDKFNLTELIIFLIWVVILLVVIFKFQAILDIFRGI</sequence>
<feature type="transmembrane region" description="Helical" evidence="1">
    <location>
        <begin position="95"/>
        <end position="116"/>
    </location>
</feature>
<feature type="transmembrane region" description="Helical" evidence="1">
    <location>
        <begin position="62"/>
        <end position="83"/>
    </location>
</feature>
<accession>A0A7S9SBU6</accession>
<protein>
    <submittedName>
        <fullName evidence="2">L-arabinose ABC transporter</fullName>
    </submittedName>
</protein>
<dbReference type="EMBL" id="CP049232">
    <property type="protein sequence ID" value="QPI07306.1"/>
    <property type="molecule type" value="Genomic_DNA"/>
</dbReference>
<keyword evidence="1" id="KW-1133">Transmembrane helix</keyword>
<keyword evidence="1" id="KW-0812">Transmembrane</keyword>
<dbReference type="RefSeq" id="WP_232527092.1">
    <property type="nucleotide sequence ID" value="NZ_CP049232.1"/>
</dbReference>
<organism evidence="2 3">
    <name type="scientific">Campylobacter concisus</name>
    <dbReference type="NCBI Taxonomy" id="199"/>
    <lineage>
        <taxon>Bacteria</taxon>
        <taxon>Pseudomonadati</taxon>
        <taxon>Campylobacterota</taxon>
        <taxon>Epsilonproteobacteria</taxon>
        <taxon>Campylobacterales</taxon>
        <taxon>Campylobacteraceae</taxon>
        <taxon>Campylobacter</taxon>
    </lineage>
</organism>
<reference evidence="2 3" key="1">
    <citation type="journal article" date="2020" name="Microb. Genom.">
        <title>Analysis of complete Campylobacter concisus genomes identifies genomospecies features, secretion systems and novel plasmids and their association with severe ulcerative colitis.</title>
        <authorList>
            <person name="Liu F."/>
            <person name="Chen S."/>
            <person name="Luu L.D.W."/>
            <person name="Lee S.A."/>
            <person name="Tay A.C.Y."/>
            <person name="Wu R."/>
            <person name="Riordan S.M."/>
            <person name="Lan R."/>
            <person name="Liu L."/>
            <person name="Zhang L."/>
        </authorList>
    </citation>
    <scope>NUCLEOTIDE SEQUENCE [LARGE SCALE GENOMIC DNA]</scope>
    <source>
        <strain evidence="2 3">H9O-S2</strain>
    </source>
</reference>
<gene>
    <name evidence="2" type="ORF">G5B96_08245</name>
</gene>
<dbReference type="AlphaFoldDB" id="A0A7S9SBU6"/>
<proteinExistence type="predicted"/>
<evidence type="ECO:0000313" key="2">
    <source>
        <dbReference type="EMBL" id="QPI07306.1"/>
    </source>
</evidence>
<evidence type="ECO:0000313" key="3">
    <source>
        <dbReference type="Proteomes" id="UP000594535"/>
    </source>
</evidence>
<feature type="transmembrane region" description="Helical" evidence="1">
    <location>
        <begin position="31"/>
        <end position="50"/>
    </location>
</feature>
<keyword evidence="1" id="KW-0472">Membrane</keyword>
<feature type="transmembrane region" description="Helical" evidence="1">
    <location>
        <begin position="7"/>
        <end position="25"/>
    </location>
</feature>